<dbReference type="Gene3D" id="2.40.50.90">
    <property type="match status" value="1"/>
</dbReference>
<evidence type="ECO:0000313" key="2">
    <source>
        <dbReference type="EMBL" id="GAG87334.1"/>
    </source>
</evidence>
<organism evidence="2">
    <name type="scientific">marine sediment metagenome</name>
    <dbReference type="NCBI Taxonomy" id="412755"/>
    <lineage>
        <taxon>unclassified sequences</taxon>
        <taxon>metagenomes</taxon>
        <taxon>ecological metagenomes</taxon>
    </lineage>
</organism>
<dbReference type="InterPro" id="IPR016071">
    <property type="entry name" value="Staphylococal_nuclease_OB-fold"/>
</dbReference>
<accession>X1AW46</accession>
<comment type="caution">
    <text evidence="2">The sequence shown here is derived from an EMBL/GenBank/DDBJ whole genome shotgun (WGS) entry which is preliminary data.</text>
</comment>
<dbReference type="AlphaFoldDB" id="X1AW46"/>
<dbReference type="InterPro" id="IPR035437">
    <property type="entry name" value="SNase_OB-fold_sf"/>
</dbReference>
<dbReference type="SUPFAM" id="SSF50199">
    <property type="entry name" value="Staphylococcal nuclease"/>
    <property type="match status" value="1"/>
</dbReference>
<dbReference type="EMBL" id="BART01011616">
    <property type="protein sequence ID" value="GAG87334.1"/>
    <property type="molecule type" value="Genomic_DNA"/>
</dbReference>
<sequence length="87" mass="9870">MLVQVFLTGPKPETGYQGQDKLAHVVKVIDGDTIELLSGDIVRYLGINAPEKGDPWSQMSTQLNRDLVEGKDIRLEYDMEKHDHYGR</sequence>
<name>X1AW46_9ZZZZ</name>
<feature type="non-terminal residue" evidence="2">
    <location>
        <position position="87"/>
    </location>
</feature>
<gene>
    <name evidence="2" type="ORF">S01H4_24659</name>
</gene>
<evidence type="ECO:0000259" key="1">
    <source>
        <dbReference type="PROSITE" id="PS50830"/>
    </source>
</evidence>
<protein>
    <recommendedName>
        <fullName evidence="1">TNase-like domain-containing protein</fullName>
    </recommendedName>
</protein>
<reference evidence="2" key="1">
    <citation type="journal article" date="2014" name="Front. Microbiol.">
        <title>High frequency of phylogenetically diverse reductive dehalogenase-homologous genes in deep subseafloor sedimentary metagenomes.</title>
        <authorList>
            <person name="Kawai M."/>
            <person name="Futagami T."/>
            <person name="Toyoda A."/>
            <person name="Takaki Y."/>
            <person name="Nishi S."/>
            <person name="Hori S."/>
            <person name="Arai W."/>
            <person name="Tsubouchi T."/>
            <person name="Morono Y."/>
            <person name="Uchiyama I."/>
            <person name="Ito T."/>
            <person name="Fujiyama A."/>
            <person name="Inagaki F."/>
            <person name="Takami H."/>
        </authorList>
    </citation>
    <scope>NUCLEOTIDE SEQUENCE</scope>
    <source>
        <strain evidence="2">Expedition CK06-06</strain>
    </source>
</reference>
<feature type="domain" description="TNase-like" evidence="1">
    <location>
        <begin position="19"/>
        <end position="87"/>
    </location>
</feature>
<dbReference type="PROSITE" id="PS50830">
    <property type="entry name" value="TNASE_3"/>
    <property type="match status" value="1"/>
</dbReference>
<proteinExistence type="predicted"/>